<dbReference type="PANTHER" id="PTHR15496">
    <property type="entry name" value="GENERAL TRANSCRIPTION FACTOR 3C POLYPEPTIDE 4 FAMILY"/>
    <property type="match status" value="1"/>
</dbReference>
<evidence type="ECO:0000259" key="1">
    <source>
        <dbReference type="Pfam" id="PF12657"/>
    </source>
</evidence>
<accession>A0AAJ7DZJ6</accession>
<dbReference type="PANTHER" id="PTHR15496:SF2">
    <property type="entry name" value="GENERAL TRANSCRIPTION FACTOR 3C POLYPEPTIDE 4"/>
    <property type="match status" value="1"/>
</dbReference>
<dbReference type="GO" id="GO:0004402">
    <property type="term" value="F:histone acetyltransferase activity"/>
    <property type="evidence" value="ECO:0007669"/>
    <property type="project" value="InterPro"/>
</dbReference>
<dbReference type="SUPFAM" id="SSF50978">
    <property type="entry name" value="WD40 repeat-like"/>
    <property type="match status" value="1"/>
</dbReference>
<keyword evidence="2" id="KW-1185">Reference proteome</keyword>
<sequence>MEAKQFYNRSISPLVTKTFACKWSEDNRLSVVTEKGVHIFEVIPAPMQTNPILKLSRSFIYTSEALPGEIYMKNILDEIFEWKKEDIYSFLMHDYYTPNFPKALKMTPEIVDVFWSPKNLLHSHKCLLAIVTSAGAVELALEVDQNWISIFDFVSLWAPAINEELKIEKGKTKVDAGCLKMQLNRLIVTTVTWSPIYSEFSDSCFAYLVTAHRNSEIVIWKIHRVINDIISIDVKINVELKLKKKLTNESIKINNLLWIHLNQQNYLLIIGFFNGQIGALKLQTLENEIAFESYSVSYDEADNIPVDFIHVLEKTDLFIKLVVIKGMYLLILTLDFHGKMINTKFISSPGFSITGVSVVNTDLILITTQDGNFYAVQKSHCEQKLICIPIKIDLLKNPVQYLGLANSPNKLLFTLVTSPSTMYDHLIHRDPSFIWFLSLFNVASLNPLDIMYQEKSLLNCWDCLELIKINALKYNDLQQILSDVEFNMESLSLHKLRIAYWIMIINENLKKKNFVEDTFKLSEEIEQAKSYIFLHSASNYLNQLALQENLNETQTLSMNLLRSHLEIWFAGEEDEEETQLSQYIKQTLESTKQFNLMKQENCNLCKDKIVEPWASSCSMGHELPRCAITRLQITCIKFRICVVCQEIFHPCLNIEMNDVRCLFCDLPAIYKNQLTNLSLQTSKKNLSKKQVAMIQNKDSKDD</sequence>
<dbReference type="Pfam" id="PF12657">
    <property type="entry name" value="TFIIIC_delta"/>
    <property type="match status" value="1"/>
</dbReference>
<name>A0AAJ7DZJ6_9HYME</name>
<dbReference type="GeneID" id="105365651"/>
<dbReference type="RefSeq" id="XP_011502170.1">
    <property type="nucleotide sequence ID" value="XM_011503868.1"/>
</dbReference>
<dbReference type="InterPro" id="IPR024761">
    <property type="entry name" value="TFIIIC_delta_N"/>
</dbReference>
<dbReference type="Proteomes" id="UP000695007">
    <property type="component" value="Unplaced"/>
</dbReference>
<dbReference type="GO" id="GO:0006384">
    <property type="term" value="P:transcription initiation at RNA polymerase III promoter"/>
    <property type="evidence" value="ECO:0007669"/>
    <property type="project" value="InterPro"/>
</dbReference>
<dbReference type="RefSeq" id="XP_011502171.1">
    <property type="nucleotide sequence ID" value="XM_011503869.1"/>
</dbReference>
<dbReference type="KEGG" id="csol:105365651"/>
<gene>
    <name evidence="3 4" type="primary">LOC105365651</name>
</gene>
<evidence type="ECO:0000313" key="3">
    <source>
        <dbReference type="RefSeq" id="XP_011502170.1"/>
    </source>
</evidence>
<dbReference type="InterPro" id="IPR044230">
    <property type="entry name" value="GTF3C4"/>
</dbReference>
<dbReference type="GO" id="GO:0000127">
    <property type="term" value="C:transcription factor TFIIIC complex"/>
    <property type="evidence" value="ECO:0007669"/>
    <property type="project" value="InterPro"/>
</dbReference>
<evidence type="ECO:0000313" key="4">
    <source>
        <dbReference type="RefSeq" id="XP_011502171.1"/>
    </source>
</evidence>
<dbReference type="InterPro" id="IPR036322">
    <property type="entry name" value="WD40_repeat_dom_sf"/>
</dbReference>
<proteinExistence type="predicted"/>
<organism evidence="2 3">
    <name type="scientific">Ceratosolen solmsi marchali</name>
    <dbReference type="NCBI Taxonomy" id="326594"/>
    <lineage>
        <taxon>Eukaryota</taxon>
        <taxon>Metazoa</taxon>
        <taxon>Ecdysozoa</taxon>
        <taxon>Arthropoda</taxon>
        <taxon>Hexapoda</taxon>
        <taxon>Insecta</taxon>
        <taxon>Pterygota</taxon>
        <taxon>Neoptera</taxon>
        <taxon>Endopterygota</taxon>
        <taxon>Hymenoptera</taxon>
        <taxon>Apocrita</taxon>
        <taxon>Proctotrupomorpha</taxon>
        <taxon>Chalcidoidea</taxon>
        <taxon>Agaonidae</taxon>
        <taxon>Agaoninae</taxon>
        <taxon>Ceratosolen</taxon>
    </lineage>
</organism>
<reference evidence="3 4" key="1">
    <citation type="submission" date="2025-04" db="UniProtKB">
        <authorList>
            <consortium name="RefSeq"/>
        </authorList>
    </citation>
    <scope>IDENTIFICATION</scope>
</reference>
<feature type="domain" description="Transcription factor IIIC 90kDa subunit N-terminal" evidence="1">
    <location>
        <begin position="23"/>
        <end position="439"/>
    </location>
</feature>
<evidence type="ECO:0000313" key="2">
    <source>
        <dbReference type="Proteomes" id="UP000695007"/>
    </source>
</evidence>
<dbReference type="AlphaFoldDB" id="A0AAJ7DZJ6"/>
<protein>
    <submittedName>
        <fullName evidence="3 4">Uncharacterized protein LOC105365651</fullName>
    </submittedName>
</protein>